<evidence type="ECO:0000259" key="8">
    <source>
        <dbReference type="PROSITE" id="PS50850"/>
    </source>
</evidence>
<dbReference type="PANTHER" id="PTHR23517">
    <property type="entry name" value="RESISTANCE PROTEIN MDTM, PUTATIVE-RELATED-RELATED"/>
    <property type="match status" value="1"/>
</dbReference>
<dbReference type="PANTHER" id="PTHR23517:SF3">
    <property type="entry name" value="INTEGRAL MEMBRANE TRANSPORT PROTEIN"/>
    <property type="match status" value="1"/>
</dbReference>
<dbReference type="GO" id="GO:0022857">
    <property type="term" value="F:transmembrane transporter activity"/>
    <property type="evidence" value="ECO:0007669"/>
    <property type="project" value="InterPro"/>
</dbReference>
<keyword evidence="6 7" id="KW-0472">Membrane</keyword>
<dbReference type="GO" id="GO:0005886">
    <property type="term" value="C:plasma membrane"/>
    <property type="evidence" value="ECO:0007669"/>
    <property type="project" value="UniProtKB-SubCell"/>
</dbReference>
<reference evidence="10" key="1">
    <citation type="submission" date="2016-01" db="EMBL/GenBank/DDBJ databases">
        <authorList>
            <person name="Mitreva M."/>
            <person name="Pepin K.H."/>
            <person name="Mihindukulasuriya K.A."/>
            <person name="Fulton R."/>
            <person name="Fronick C."/>
            <person name="O'Laughlin M."/>
            <person name="Miner T."/>
            <person name="Herter B."/>
            <person name="Rosa B.A."/>
            <person name="Cordes M."/>
            <person name="Tomlinson C."/>
            <person name="Wollam A."/>
            <person name="Palsikar V.B."/>
            <person name="Mardis E.R."/>
            <person name="Wilson R.K."/>
        </authorList>
    </citation>
    <scope>NUCLEOTIDE SEQUENCE [LARGE SCALE GENOMIC DNA]</scope>
    <source>
        <strain evidence="10">GED7749B</strain>
    </source>
</reference>
<dbReference type="CDD" id="cd17329">
    <property type="entry name" value="MFS_MdtH_MDR_like"/>
    <property type="match status" value="1"/>
</dbReference>
<evidence type="ECO:0000313" key="10">
    <source>
        <dbReference type="Proteomes" id="UP000070376"/>
    </source>
</evidence>
<evidence type="ECO:0000256" key="3">
    <source>
        <dbReference type="ARBA" id="ARBA00022475"/>
    </source>
</evidence>
<dbReference type="Proteomes" id="UP000070376">
    <property type="component" value="Unassembled WGS sequence"/>
</dbReference>
<comment type="subcellular location">
    <subcellularLocation>
        <location evidence="1">Cell membrane</location>
        <topology evidence="1">Multi-pass membrane protein</topology>
    </subcellularLocation>
</comment>
<evidence type="ECO:0000256" key="7">
    <source>
        <dbReference type="SAM" id="Phobius"/>
    </source>
</evidence>
<feature type="transmembrane region" description="Helical" evidence="7">
    <location>
        <begin position="107"/>
        <end position="131"/>
    </location>
</feature>
<sequence>MYFPFIAVYFSESLGNNTAGFLMTIPPLISILGNIFGGNLADTFGRRHVMLIGVSIQMVMFALFALSNSSWINYIAFLGIGLGGAIYGPASDAMVADLVPDNDRKQVFATFITANNIGAVLGPALGAYFFFQHRSALLWTCAMVMFVYLVIIFIKINESHPNLGKKEGQLQVISNSIKEQWLGYFKIFRDKIFILYIFGGIFSVIAIMQLDLYLALYVTNYVPAQTLLSWEKWSFTLNSNEILGWMLGLNGILFVFFVMPVTKWFKNWRDRDVFILSAILAGIGMFFVGVTTNIWVLFLLTIVFTFGEIVRSPVINNFVSAYAPENARGQYMGAARLQFTIGRFLAPITVIISTWVPPIGVFGFILICAIISGLFYFFLYKNI</sequence>
<dbReference type="AlphaFoldDB" id="A0A133L4R2"/>
<dbReference type="Pfam" id="PF07690">
    <property type="entry name" value="MFS_1"/>
    <property type="match status" value="2"/>
</dbReference>
<keyword evidence="5 7" id="KW-1133">Transmembrane helix</keyword>
<protein>
    <submittedName>
        <fullName evidence="9">Transporter, major facilitator family protein</fullName>
    </submittedName>
</protein>
<keyword evidence="4 7" id="KW-0812">Transmembrane</keyword>
<dbReference type="InterPro" id="IPR036259">
    <property type="entry name" value="MFS_trans_sf"/>
</dbReference>
<keyword evidence="2" id="KW-0813">Transport</keyword>
<evidence type="ECO:0000313" key="9">
    <source>
        <dbReference type="EMBL" id="KWZ86470.1"/>
    </source>
</evidence>
<dbReference type="PROSITE" id="PS50850">
    <property type="entry name" value="MFS"/>
    <property type="match status" value="1"/>
</dbReference>
<dbReference type="InterPro" id="IPR020846">
    <property type="entry name" value="MFS_dom"/>
</dbReference>
<evidence type="ECO:0000256" key="5">
    <source>
        <dbReference type="ARBA" id="ARBA00022989"/>
    </source>
</evidence>
<evidence type="ECO:0000256" key="6">
    <source>
        <dbReference type="ARBA" id="ARBA00023136"/>
    </source>
</evidence>
<feature type="transmembrane region" description="Helical" evidence="7">
    <location>
        <begin position="72"/>
        <end position="95"/>
    </location>
</feature>
<dbReference type="InterPro" id="IPR011701">
    <property type="entry name" value="MFS"/>
</dbReference>
<dbReference type="SUPFAM" id="SSF103473">
    <property type="entry name" value="MFS general substrate transporter"/>
    <property type="match status" value="1"/>
</dbReference>
<evidence type="ECO:0000256" key="4">
    <source>
        <dbReference type="ARBA" id="ARBA00022692"/>
    </source>
</evidence>
<dbReference type="EMBL" id="LRPN01000002">
    <property type="protein sequence ID" value="KWZ86470.1"/>
    <property type="molecule type" value="Genomic_DNA"/>
</dbReference>
<dbReference type="PATRIC" id="fig|1398.22.peg.103"/>
<feature type="transmembrane region" description="Helical" evidence="7">
    <location>
        <begin position="193"/>
        <end position="222"/>
    </location>
</feature>
<feature type="transmembrane region" description="Helical" evidence="7">
    <location>
        <begin position="49"/>
        <end position="66"/>
    </location>
</feature>
<comment type="caution">
    <text evidence="9">The sequence shown here is derived from an EMBL/GenBank/DDBJ whole genome shotgun (WGS) entry which is preliminary data.</text>
</comment>
<dbReference type="InterPro" id="IPR050171">
    <property type="entry name" value="MFS_Transporters"/>
</dbReference>
<feature type="transmembrane region" description="Helical" evidence="7">
    <location>
        <begin position="20"/>
        <end position="37"/>
    </location>
</feature>
<name>A0A133L4R2_HEYCO</name>
<evidence type="ECO:0000256" key="2">
    <source>
        <dbReference type="ARBA" id="ARBA00022448"/>
    </source>
</evidence>
<feature type="transmembrane region" description="Helical" evidence="7">
    <location>
        <begin position="273"/>
        <end position="306"/>
    </location>
</feature>
<accession>A0A133L4R2</accession>
<feature type="transmembrane region" description="Helical" evidence="7">
    <location>
        <begin position="242"/>
        <end position="261"/>
    </location>
</feature>
<proteinExistence type="predicted"/>
<feature type="domain" description="Major facilitator superfamily (MFS) profile" evidence="8">
    <location>
        <begin position="1"/>
        <end position="383"/>
    </location>
</feature>
<evidence type="ECO:0000256" key="1">
    <source>
        <dbReference type="ARBA" id="ARBA00004651"/>
    </source>
</evidence>
<feature type="transmembrane region" description="Helical" evidence="7">
    <location>
        <begin position="137"/>
        <end position="156"/>
    </location>
</feature>
<feature type="transmembrane region" description="Helical" evidence="7">
    <location>
        <begin position="359"/>
        <end position="379"/>
    </location>
</feature>
<gene>
    <name evidence="9" type="ORF">HMPREF3213_00101</name>
</gene>
<dbReference type="Gene3D" id="1.20.1250.20">
    <property type="entry name" value="MFS general substrate transporter like domains"/>
    <property type="match status" value="1"/>
</dbReference>
<keyword evidence="3" id="KW-1003">Cell membrane</keyword>
<organism evidence="9 10">
    <name type="scientific">Heyndrickxia coagulans</name>
    <name type="common">Weizmannia coagulans</name>
    <dbReference type="NCBI Taxonomy" id="1398"/>
    <lineage>
        <taxon>Bacteria</taxon>
        <taxon>Bacillati</taxon>
        <taxon>Bacillota</taxon>
        <taxon>Bacilli</taxon>
        <taxon>Bacillales</taxon>
        <taxon>Bacillaceae</taxon>
        <taxon>Heyndrickxia</taxon>
    </lineage>
</organism>